<accession>A0A8C6YCI8</accession>
<reference evidence="2" key="1">
    <citation type="submission" date="2025-08" db="UniProtKB">
        <authorList>
            <consortium name="Ensembl"/>
        </authorList>
    </citation>
    <scope>IDENTIFICATION</scope>
</reference>
<dbReference type="Proteomes" id="UP000694559">
    <property type="component" value="Unplaced"/>
</dbReference>
<feature type="chain" id="PRO_5034975522" description="Secreted protein" evidence="1">
    <location>
        <begin position="18"/>
        <end position="100"/>
    </location>
</feature>
<reference evidence="2" key="2">
    <citation type="submission" date="2025-09" db="UniProtKB">
        <authorList>
            <consortium name="Ensembl"/>
        </authorList>
    </citation>
    <scope>IDENTIFICATION</scope>
</reference>
<evidence type="ECO:0000256" key="1">
    <source>
        <dbReference type="SAM" id="SignalP"/>
    </source>
</evidence>
<dbReference type="AlphaFoldDB" id="A0A8C6YCI8"/>
<organism evidence="2 3">
    <name type="scientific">Naja naja</name>
    <name type="common">Indian cobra</name>
    <dbReference type="NCBI Taxonomy" id="35670"/>
    <lineage>
        <taxon>Eukaryota</taxon>
        <taxon>Metazoa</taxon>
        <taxon>Chordata</taxon>
        <taxon>Craniata</taxon>
        <taxon>Vertebrata</taxon>
        <taxon>Euteleostomi</taxon>
        <taxon>Lepidosauria</taxon>
        <taxon>Squamata</taxon>
        <taxon>Bifurcata</taxon>
        <taxon>Unidentata</taxon>
        <taxon>Episquamata</taxon>
        <taxon>Toxicofera</taxon>
        <taxon>Serpentes</taxon>
        <taxon>Colubroidea</taxon>
        <taxon>Elapidae</taxon>
        <taxon>Elapinae</taxon>
        <taxon>Naja</taxon>
    </lineage>
</organism>
<feature type="signal peptide" evidence="1">
    <location>
        <begin position="1"/>
        <end position="17"/>
    </location>
</feature>
<evidence type="ECO:0008006" key="4">
    <source>
        <dbReference type="Google" id="ProtNLM"/>
    </source>
</evidence>
<keyword evidence="3" id="KW-1185">Reference proteome</keyword>
<dbReference type="GeneTree" id="ENSGT01150000287393"/>
<name>A0A8C6YCI8_NAJNA</name>
<sequence length="100" mass="11279">MIHELLLVLAATWVTSSWMVVSPELPLFLHLSKATLLARICCLGMLYVSLHEFIEQFTHHAQSLLLPPTLRSALPSLRGGLWHLVSPDTHTHTHTHRGDE</sequence>
<dbReference type="Ensembl" id="ENSNNAT00000028828.1">
    <property type="protein sequence ID" value="ENSNNAP00000027514.1"/>
    <property type="gene ID" value="ENSNNAG00000017810.1"/>
</dbReference>
<keyword evidence="1" id="KW-0732">Signal</keyword>
<proteinExistence type="predicted"/>
<evidence type="ECO:0000313" key="2">
    <source>
        <dbReference type="Ensembl" id="ENSNNAP00000027514.1"/>
    </source>
</evidence>
<protein>
    <recommendedName>
        <fullName evidence="4">Secreted protein</fullName>
    </recommendedName>
</protein>
<evidence type="ECO:0000313" key="3">
    <source>
        <dbReference type="Proteomes" id="UP000694559"/>
    </source>
</evidence>